<keyword evidence="2" id="KW-1185">Reference proteome</keyword>
<reference evidence="1 2" key="1">
    <citation type="submission" date="2015-04" db="EMBL/GenBank/DDBJ databases">
        <title>Comparative genomics of rhizobia nodulating Arachis hypogaea in China.</title>
        <authorList>
            <person name="Li Y."/>
        </authorList>
    </citation>
    <scope>NUCLEOTIDE SEQUENCE [LARGE SCALE GENOMIC DNA]</scope>
    <source>
        <strain evidence="1 2">CCBAU 51757</strain>
    </source>
</reference>
<gene>
    <name evidence="1" type="ORF">XH99_14505</name>
</gene>
<sequence length="1323" mass="147983">MAARLEKAFNKLSREELIGMQTAYDAAQGKGKSVSKTKTYVPPLLGIKANQIEEWAARNISARSRLSVFLRTLVHSTGRGLSKVDFPGNDDAERAGWDGIVEAEEGTPWVPTGRSGWEFGTNENVKKKATDDFDKSVKAIAKKDREETTFIFVTPRDWPGKGKWEAAAKAKRQWKDVRVYDASDIEQWLEQSIPGQVWFANETHIPAKNVRSLDKCWTDWANISSPPLTGSLFNTAIEATRRALSQRLSGPPDGPIVVGADSTEEALAFLAQVFSDRGGDLSSYRDRILVFDALGTLPSLAEGAQTFIPVATSRDVERELAPYLKQMHCIAIYPRNAANLEPKILLGQIPHAAFSSALAEMGKDRDEISRLEAESGRSLTVLRRRLATGALRTPHWADARTTASSLVPFLFAGAWHSLNDADRLALSLLAEETPYPNLEREVQQLALLNDPPVWSIGAYRGVVSKIDLLYAIAHVLTAEDLRRYFNIAEIVLGEDDPSLDLDDEKRWAAGLYGKKREFSSAFREGISETLVLLSIEGPHLFRGRLGVDTEVEATLLVRRLLESPLTTRKLEANDRDLPTYAEAAPREFLSIIERDLASDNPAVLGLLRSVSTGIFGRSPSRTGLLWALEGLSWNPETLPRAAMILAQLARIEIDDNWVNKPTNSLQSIFRAWMPQTAADHDQRVSLMKTLARNYPDVAWRLCVSQFDVHGETGHYSHKPRWRSDGYGFGEPFATWKPIHSFVREMIEMALDWPNHSLQTLSDLVARLQVLSPEHQARVWFLVESWAKSTASDAEKAAMREKIRVSTLSRRAARQSKKDAAARALVKAAKSAYDALEPNDLLNKHAWLFREQWLEESADEVEDIEYVDFNKRAERIQEIRAAALKEVFCTLGVDGLIKLAKRGNAAWTLGAIAALNNVLNESQLIELINVALRPILADENDVHAYKNVIGGTFRGIIDDAKRTRVAQAVCAELSDDQAASLLVLCPYSPVTWAIVDTLGHDGQEKYWNDVVPDWNPHSDDENSQSVERLLKAGRPRAAFSCIRLKPSGLDPQVLHRLLQEMVTGGNEKAGEYMLEHHNVEQAFKYLNTSSALTLDEKAGLEFAYIDVLARPWDSRADSYGIPNLERYVEAHPELFVQAIAWAYKRKDGAVDPEELRVEDDRVKDMAERGYKLLEALQRIPDHNEIGKPDVNTLSRWVSTVRQSAKEISRIDVADMCIGRLLAHSPVGSDGIWPSESVRTVLEEVHSEQLMRGAHTGVYNSRGAVWRGAGGDQERELAAKYRTWAESLQSTHPYVASTLLMQLVRTYEAEANREDTEESLRGRLR</sequence>
<accession>A0A4Q0S411</accession>
<comment type="caution">
    <text evidence="1">The sequence shown here is derived from an EMBL/GenBank/DDBJ whole genome shotgun (WGS) entry which is preliminary data.</text>
</comment>
<organism evidence="1 2">
    <name type="scientific">Bradyrhizobium nanningense</name>
    <dbReference type="NCBI Taxonomy" id="1325118"/>
    <lineage>
        <taxon>Bacteria</taxon>
        <taxon>Pseudomonadati</taxon>
        <taxon>Pseudomonadota</taxon>
        <taxon>Alphaproteobacteria</taxon>
        <taxon>Hyphomicrobiales</taxon>
        <taxon>Nitrobacteraceae</taxon>
        <taxon>Bradyrhizobium</taxon>
    </lineage>
</organism>
<protein>
    <submittedName>
        <fullName evidence="1">Addiction module antitoxin</fullName>
    </submittedName>
</protein>
<evidence type="ECO:0000313" key="1">
    <source>
        <dbReference type="EMBL" id="RXH28709.1"/>
    </source>
</evidence>
<name>A0A4Q0S411_9BRAD</name>
<evidence type="ECO:0000313" key="2">
    <source>
        <dbReference type="Proteomes" id="UP000289546"/>
    </source>
</evidence>
<proteinExistence type="predicted"/>
<dbReference type="Proteomes" id="UP000289546">
    <property type="component" value="Unassembled WGS sequence"/>
</dbReference>
<dbReference type="EMBL" id="LBJQ01000074">
    <property type="protein sequence ID" value="RXH28709.1"/>
    <property type="molecule type" value="Genomic_DNA"/>
</dbReference>